<proteinExistence type="predicted"/>
<dbReference type="OrthoDB" id="956134at2"/>
<accession>A0A1I5YHV8</accession>
<evidence type="ECO:0000313" key="1">
    <source>
        <dbReference type="EMBL" id="SFQ43746.1"/>
    </source>
</evidence>
<gene>
    <name evidence="1" type="ORF">SAMN05444277_11261</name>
</gene>
<protein>
    <submittedName>
        <fullName evidence="1">Uncharacterized protein</fullName>
    </submittedName>
</protein>
<dbReference type="EMBL" id="FOXQ01000012">
    <property type="protein sequence ID" value="SFQ43746.1"/>
    <property type="molecule type" value="Genomic_DNA"/>
</dbReference>
<reference evidence="1 2" key="1">
    <citation type="submission" date="2016-10" db="EMBL/GenBank/DDBJ databases">
        <authorList>
            <person name="de Groot N.N."/>
        </authorList>
    </citation>
    <scope>NUCLEOTIDE SEQUENCE [LARGE SCALE GENOMIC DNA]</scope>
    <source>
        <strain evidence="1 2">DSM 28286</strain>
    </source>
</reference>
<name>A0A1I5YHV8_9BACT</name>
<keyword evidence="2" id="KW-1185">Reference proteome</keyword>
<dbReference type="AlphaFoldDB" id="A0A1I5YHV8"/>
<dbReference type="RefSeq" id="WP_090661371.1">
    <property type="nucleotide sequence ID" value="NZ_FOXQ01000012.1"/>
</dbReference>
<evidence type="ECO:0000313" key="2">
    <source>
        <dbReference type="Proteomes" id="UP000199031"/>
    </source>
</evidence>
<sequence>MKLPSLRIGNFFKVQSFYEDDEHRTRRVTEISRNQVQVDGKWVKPDLLIPISITKQILLHSGFTQFSWITDSSVFECDHFKCTLDDNGVSLFCDNLKNLRPVKHLHELQNLYFDLTGEELQTNFNTIKSPSEKELA</sequence>
<dbReference type="Proteomes" id="UP000199031">
    <property type="component" value="Unassembled WGS sequence"/>
</dbReference>
<organism evidence="1 2">
    <name type="scientific">Parafilimonas terrae</name>
    <dbReference type="NCBI Taxonomy" id="1465490"/>
    <lineage>
        <taxon>Bacteria</taxon>
        <taxon>Pseudomonadati</taxon>
        <taxon>Bacteroidota</taxon>
        <taxon>Chitinophagia</taxon>
        <taxon>Chitinophagales</taxon>
        <taxon>Chitinophagaceae</taxon>
        <taxon>Parafilimonas</taxon>
    </lineage>
</organism>